<organism evidence="3 4">
    <name type="scientific">Rhipicephalus microplus</name>
    <name type="common">Cattle tick</name>
    <name type="synonym">Boophilus microplus</name>
    <dbReference type="NCBI Taxonomy" id="6941"/>
    <lineage>
        <taxon>Eukaryota</taxon>
        <taxon>Metazoa</taxon>
        <taxon>Ecdysozoa</taxon>
        <taxon>Arthropoda</taxon>
        <taxon>Chelicerata</taxon>
        <taxon>Arachnida</taxon>
        <taxon>Acari</taxon>
        <taxon>Parasitiformes</taxon>
        <taxon>Ixodida</taxon>
        <taxon>Ixodoidea</taxon>
        <taxon>Ixodidae</taxon>
        <taxon>Rhipicephalinae</taxon>
        <taxon>Rhipicephalus</taxon>
        <taxon>Boophilus</taxon>
    </lineage>
</organism>
<dbReference type="GO" id="GO:0004222">
    <property type="term" value="F:metalloendopeptidase activity"/>
    <property type="evidence" value="ECO:0007669"/>
    <property type="project" value="InterPro"/>
</dbReference>
<feature type="compositionally biased region" description="Acidic residues" evidence="1">
    <location>
        <begin position="156"/>
        <end position="171"/>
    </location>
</feature>
<keyword evidence="2" id="KW-0812">Transmembrane</keyword>
<evidence type="ECO:0000256" key="2">
    <source>
        <dbReference type="SAM" id="Phobius"/>
    </source>
</evidence>
<feature type="region of interest" description="Disordered" evidence="1">
    <location>
        <begin position="235"/>
        <end position="315"/>
    </location>
</feature>
<comment type="caution">
    <text evidence="3">The sequence shown here is derived from an EMBL/GenBank/DDBJ whole genome shotgun (WGS) entry which is preliminary data.</text>
</comment>
<sequence>MDNRTINRPFSYLRPNMPVRPLGAAVLPSGQYLPQPGYVYSAETPQRESGAAVPSEQYATSPSHRAIVGNTGATTQPQQAPKAPAANVPSTKTSAIGGSAPRSKVVRSFSDPATTGRVAALAEKLTASRVSPFGSFSTLMTASGSSSSSSSSEEKGLEEEDDEYAGTEVTDEAPSGSTAPKFDGNRDASFVLPKRWKDLNFKELSAQTVILAAIFALIVSFVAMMVIEVFPETRDHHHHHSETQQLAETTGEPPAAKGGGSVVAQGRAATSVATSIPTSTSTLATTRKKVSTLRQNEDDETESTGEPVSTSSGSFECDTEACRWQIKLVDEKLNVSVKPCVDFYSYVCSSDWEMNDDLPYRAAGKAFLIKEVTKYV</sequence>
<evidence type="ECO:0000313" key="3">
    <source>
        <dbReference type="EMBL" id="KAH8022135.1"/>
    </source>
</evidence>
<feature type="region of interest" description="Disordered" evidence="1">
    <location>
        <begin position="140"/>
        <end position="184"/>
    </location>
</feature>
<keyword evidence="4" id="KW-1185">Reference proteome</keyword>
<feature type="transmembrane region" description="Helical" evidence="2">
    <location>
        <begin position="204"/>
        <end position="227"/>
    </location>
</feature>
<dbReference type="GO" id="GO:0006508">
    <property type="term" value="P:proteolysis"/>
    <property type="evidence" value="ECO:0007669"/>
    <property type="project" value="InterPro"/>
</dbReference>
<name>A0A9J6DJ79_RHIMP</name>
<reference evidence="3" key="2">
    <citation type="submission" date="2021-09" db="EMBL/GenBank/DDBJ databases">
        <authorList>
            <person name="Jia N."/>
            <person name="Wang J."/>
            <person name="Shi W."/>
            <person name="Du L."/>
            <person name="Sun Y."/>
            <person name="Zhan W."/>
            <person name="Jiang J."/>
            <person name="Wang Q."/>
            <person name="Zhang B."/>
            <person name="Ji P."/>
            <person name="Sakyi L.B."/>
            <person name="Cui X."/>
            <person name="Yuan T."/>
            <person name="Jiang B."/>
            <person name="Yang W."/>
            <person name="Lam T.T.-Y."/>
            <person name="Chang Q."/>
            <person name="Ding S."/>
            <person name="Wang X."/>
            <person name="Zhu J."/>
            <person name="Ruan X."/>
            <person name="Zhao L."/>
            <person name="Wei J."/>
            <person name="Que T."/>
            <person name="Du C."/>
            <person name="Cheng J."/>
            <person name="Dai P."/>
            <person name="Han X."/>
            <person name="Huang E."/>
            <person name="Gao Y."/>
            <person name="Liu J."/>
            <person name="Shao H."/>
            <person name="Ye R."/>
            <person name="Li L."/>
            <person name="Wei W."/>
            <person name="Wang X."/>
            <person name="Wang C."/>
            <person name="Huo Q."/>
            <person name="Li W."/>
            <person name="Guo W."/>
            <person name="Chen H."/>
            <person name="Chen S."/>
            <person name="Zhou L."/>
            <person name="Zhou L."/>
            <person name="Ni X."/>
            <person name="Tian J."/>
            <person name="Zhou Y."/>
            <person name="Sheng Y."/>
            <person name="Liu T."/>
            <person name="Pan Y."/>
            <person name="Xia L."/>
            <person name="Li J."/>
            <person name="Zhao F."/>
            <person name="Cao W."/>
        </authorList>
    </citation>
    <scope>NUCLEOTIDE SEQUENCE</scope>
    <source>
        <strain evidence="3">Rmic-2018</strain>
        <tissue evidence="3">Larvae</tissue>
    </source>
</reference>
<keyword evidence="2" id="KW-1133">Transmembrane helix</keyword>
<dbReference type="Proteomes" id="UP000821866">
    <property type="component" value="Chromosome 7"/>
</dbReference>
<protein>
    <submittedName>
        <fullName evidence="3">Uncharacterized protein</fullName>
    </submittedName>
</protein>
<evidence type="ECO:0000256" key="1">
    <source>
        <dbReference type="SAM" id="MobiDB-lite"/>
    </source>
</evidence>
<keyword evidence="2" id="KW-0472">Membrane</keyword>
<feature type="region of interest" description="Disordered" evidence="1">
    <location>
        <begin position="41"/>
        <end position="113"/>
    </location>
</feature>
<dbReference type="AlphaFoldDB" id="A0A9J6DJ79"/>
<feature type="compositionally biased region" description="Polar residues" evidence="1">
    <location>
        <begin position="271"/>
        <end position="285"/>
    </location>
</feature>
<evidence type="ECO:0000313" key="4">
    <source>
        <dbReference type="Proteomes" id="UP000821866"/>
    </source>
</evidence>
<dbReference type="InterPro" id="IPR024079">
    <property type="entry name" value="MetalloPept_cat_dom_sf"/>
</dbReference>
<dbReference type="PROSITE" id="PS51885">
    <property type="entry name" value="NEPRILYSIN"/>
    <property type="match status" value="1"/>
</dbReference>
<dbReference type="Gene3D" id="3.40.390.10">
    <property type="entry name" value="Collagenase (Catalytic Domain)"/>
    <property type="match status" value="1"/>
</dbReference>
<accession>A0A9J6DJ79</accession>
<gene>
    <name evidence="3" type="ORF">HPB51_022017</name>
</gene>
<proteinExistence type="predicted"/>
<dbReference type="EMBL" id="JABSTU010000009">
    <property type="protein sequence ID" value="KAH8022135.1"/>
    <property type="molecule type" value="Genomic_DNA"/>
</dbReference>
<reference evidence="3" key="1">
    <citation type="journal article" date="2020" name="Cell">
        <title>Large-Scale Comparative Analyses of Tick Genomes Elucidate Their Genetic Diversity and Vector Capacities.</title>
        <authorList>
            <consortium name="Tick Genome and Microbiome Consortium (TIGMIC)"/>
            <person name="Jia N."/>
            <person name="Wang J."/>
            <person name="Shi W."/>
            <person name="Du L."/>
            <person name="Sun Y."/>
            <person name="Zhan W."/>
            <person name="Jiang J.F."/>
            <person name="Wang Q."/>
            <person name="Zhang B."/>
            <person name="Ji P."/>
            <person name="Bell-Sakyi L."/>
            <person name="Cui X.M."/>
            <person name="Yuan T.T."/>
            <person name="Jiang B.G."/>
            <person name="Yang W.F."/>
            <person name="Lam T.T."/>
            <person name="Chang Q.C."/>
            <person name="Ding S.J."/>
            <person name="Wang X.J."/>
            <person name="Zhu J.G."/>
            <person name="Ruan X.D."/>
            <person name="Zhao L."/>
            <person name="Wei J.T."/>
            <person name="Ye R.Z."/>
            <person name="Que T.C."/>
            <person name="Du C.H."/>
            <person name="Zhou Y.H."/>
            <person name="Cheng J.X."/>
            <person name="Dai P.F."/>
            <person name="Guo W.B."/>
            <person name="Han X.H."/>
            <person name="Huang E.J."/>
            <person name="Li L.F."/>
            <person name="Wei W."/>
            <person name="Gao Y.C."/>
            <person name="Liu J.Z."/>
            <person name="Shao H.Z."/>
            <person name="Wang X."/>
            <person name="Wang C.C."/>
            <person name="Yang T.C."/>
            <person name="Huo Q.B."/>
            <person name="Li W."/>
            <person name="Chen H.Y."/>
            <person name="Chen S.E."/>
            <person name="Zhou L.G."/>
            <person name="Ni X.B."/>
            <person name="Tian J.H."/>
            <person name="Sheng Y."/>
            <person name="Liu T."/>
            <person name="Pan Y.S."/>
            <person name="Xia L.Y."/>
            <person name="Li J."/>
            <person name="Zhao F."/>
            <person name="Cao W.C."/>
        </authorList>
    </citation>
    <scope>NUCLEOTIDE SEQUENCE</scope>
    <source>
        <strain evidence="3">Rmic-2018</strain>
    </source>
</reference>
<feature type="compositionally biased region" description="Polar residues" evidence="1">
    <location>
        <begin position="304"/>
        <end position="314"/>
    </location>
</feature>
<dbReference type="InterPro" id="IPR000718">
    <property type="entry name" value="Peptidase_M13"/>
</dbReference>
<feature type="compositionally biased region" description="Low complexity" evidence="1">
    <location>
        <begin position="71"/>
        <end position="86"/>
    </location>
</feature>